<comment type="caution">
    <text evidence="2">The sequence shown here is derived from an EMBL/GenBank/DDBJ whole genome shotgun (WGS) entry which is preliminary data.</text>
</comment>
<keyword evidence="2" id="KW-0547">Nucleotide-binding</keyword>
<feature type="compositionally biased region" description="Basic and acidic residues" evidence="1">
    <location>
        <begin position="31"/>
        <end position="49"/>
    </location>
</feature>
<proteinExistence type="predicted"/>
<sequence length="61" mass="7195">MLLVERVSEAQRFARIELREEGEKRKRPRHEGKEEGDSEQSRGVRDKIQGQRRGGKRGRVH</sequence>
<protein>
    <submittedName>
        <fullName evidence="2">DDX47 helicase</fullName>
    </submittedName>
</protein>
<keyword evidence="2" id="KW-0347">Helicase</keyword>
<feature type="compositionally biased region" description="Basic and acidic residues" evidence="1">
    <location>
        <begin position="15"/>
        <end position="24"/>
    </location>
</feature>
<keyword evidence="3" id="KW-1185">Reference proteome</keyword>
<organism evidence="2 3">
    <name type="scientific">Polyodon spathula</name>
    <name type="common">North American paddlefish</name>
    <name type="synonym">Squalus spathula</name>
    <dbReference type="NCBI Taxonomy" id="7913"/>
    <lineage>
        <taxon>Eukaryota</taxon>
        <taxon>Metazoa</taxon>
        <taxon>Chordata</taxon>
        <taxon>Craniata</taxon>
        <taxon>Vertebrata</taxon>
        <taxon>Euteleostomi</taxon>
        <taxon>Actinopterygii</taxon>
        <taxon>Chondrostei</taxon>
        <taxon>Acipenseriformes</taxon>
        <taxon>Polyodontidae</taxon>
        <taxon>Polyodon</taxon>
    </lineage>
</organism>
<keyword evidence="2" id="KW-0378">Hydrolase</keyword>
<name>A0ABS2Y5K2_POLSP</name>
<evidence type="ECO:0000313" key="3">
    <source>
        <dbReference type="Proteomes" id="UP001166093"/>
    </source>
</evidence>
<gene>
    <name evidence="2" type="primary">Ddx47_0</name>
    <name evidence="2" type="ORF">GTO93_0000071</name>
</gene>
<dbReference type="Proteomes" id="UP001166093">
    <property type="component" value="Unassembled WGS sequence"/>
</dbReference>
<keyword evidence="2" id="KW-0067">ATP-binding</keyword>
<feature type="non-terminal residue" evidence="2">
    <location>
        <position position="1"/>
    </location>
</feature>
<feature type="non-terminal residue" evidence="2">
    <location>
        <position position="61"/>
    </location>
</feature>
<dbReference type="EMBL" id="JAAWVQ010108703">
    <property type="protein sequence ID" value="MBN3281430.1"/>
    <property type="molecule type" value="Genomic_DNA"/>
</dbReference>
<feature type="region of interest" description="Disordered" evidence="1">
    <location>
        <begin position="15"/>
        <end position="61"/>
    </location>
</feature>
<dbReference type="GO" id="GO:0004386">
    <property type="term" value="F:helicase activity"/>
    <property type="evidence" value="ECO:0007669"/>
    <property type="project" value="UniProtKB-KW"/>
</dbReference>
<evidence type="ECO:0000256" key="1">
    <source>
        <dbReference type="SAM" id="MobiDB-lite"/>
    </source>
</evidence>
<reference evidence="2" key="1">
    <citation type="journal article" date="2021" name="Cell">
        <title>Tracing the genetic footprints of vertebrate landing in non-teleost ray-finned fishes.</title>
        <authorList>
            <person name="Bi X."/>
            <person name="Wang K."/>
            <person name="Yang L."/>
            <person name="Pan H."/>
            <person name="Jiang H."/>
            <person name="Wei Q."/>
            <person name="Fang M."/>
            <person name="Yu H."/>
            <person name="Zhu C."/>
            <person name="Cai Y."/>
            <person name="He Y."/>
            <person name="Gan X."/>
            <person name="Zeng H."/>
            <person name="Yu D."/>
            <person name="Zhu Y."/>
            <person name="Jiang H."/>
            <person name="Qiu Q."/>
            <person name="Yang H."/>
            <person name="Zhang Y.E."/>
            <person name="Wang W."/>
            <person name="Zhu M."/>
            <person name="He S."/>
            <person name="Zhang G."/>
        </authorList>
    </citation>
    <scope>NUCLEOTIDE SEQUENCE</scope>
    <source>
        <strain evidence="2">Pddl_001</strain>
    </source>
</reference>
<accession>A0ABS2Y5K2</accession>
<evidence type="ECO:0000313" key="2">
    <source>
        <dbReference type="EMBL" id="MBN3281430.1"/>
    </source>
</evidence>